<dbReference type="InterPro" id="IPR010623">
    <property type="entry name" value="IcmF_C"/>
</dbReference>
<dbReference type="PATRIC" id="fig|29423.5.peg.1255"/>
<evidence type="ECO:0000259" key="2">
    <source>
        <dbReference type="Pfam" id="PF06761"/>
    </source>
</evidence>
<sequence length="973" mass="111553">MDKSLLALCNALKKIILQLKPRNNALSFLLLTGKISQGKTTLMRQSQLQHYPVESERGADIYFNQHGIIVDLGESWLNQNKSLLQHTLKQLNRCHQALKISGILICIDINELFNSEPTQFIEQNQAHADLLKRFGLSLGYKVDVAILFTKLDALAGFCEFFHYEHESNLKKPLGFSLYHTTQQDKMIAAYRKQFDQLIEMLGQQVISKMHPARSSLKRTLIREFPLQLASLGVAIQSLLQHLPLNFFHLQALYFTSAKQGGISQDRLNKKIQHEYALTVQDKFHQSINYRPYFIEGAIQTFQEQTKRHLPYVTISQKWVVGLLSGTAGLSLLWLGHHHIKSSHLLDAASKELLMYETISTQGNNTAPALFHLTQASTALDGITGDSLSLPTIQHLKTQLRLNTQKYLQGNFLPTLLAEIEQTMMDAGQTHEARYQALKIYLMLGDPQKYSQAEVMTWFQHHWQADSPEHRQKKLALMETILRQPLQPIAINQQMVSDVRNYLNALPAGYLYYSLAKKTFPQEKQTITIEGFQLANQEVPAYFTKTGFSLVIQQLATTSQQLQNENWVLARQDLNNLPSILQQAYCYEYVAWWQNFIRRSGPLHFQDYQQARQLAQQLHQSNAINNLVHFIQQQTSPEFGDNSTLFNQEVASQFTQLNLLSQSTTQDLTINFQELEKFMATLSVINDQGKTAFTLTKARFLGDTLTNPLSTLYTRAQQLPEPVSSWVNQVADDAWFILIKDSKAHINQQWRESVLQIYQTQIAQHYPFDATQSQEVTITDFDHFFATHGILNGFLEFYLKPFLDTSHPQWQPKELNHYVLPIAAETINELIRANIITNMFFPEQGEKSNIEFSLQKVSLDPVVSSFQLMLGHTRLYDDQNSESFVRFSWPQSDVKLKLNSIEGKQYELEETGPWAFFKILQKVNVLVDEQDSSSLQILFEVNGNSGRYVLKTQNQINPFTPGVLNGFTLPEVIV</sequence>
<name>A0A0W0X2E8_9GAMM</name>
<dbReference type="Pfam" id="PF14331">
    <property type="entry name" value="IcmF-related_N"/>
    <property type="match status" value="1"/>
</dbReference>
<dbReference type="PANTHER" id="PTHR36153:SF1">
    <property type="entry name" value="TYPE VI SECRETION SYSTEM COMPONENT TSSM1"/>
    <property type="match status" value="1"/>
</dbReference>
<gene>
    <name evidence="5" type="ORF">Loak_1201</name>
</gene>
<dbReference type="Pfam" id="PF06761">
    <property type="entry name" value="IcmF-related"/>
    <property type="match status" value="1"/>
</dbReference>
<dbReference type="AlphaFoldDB" id="A0A0W0X2E8"/>
<feature type="domain" description="Type VI secretion system component TssM1 helical" evidence="4">
    <location>
        <begin position="743"/>
        <end position="842"/>
    </location>
</feature>
<reference evidence="5 6" key="1">
    <citation type="submission" date="2015-11" db="EMBL/GenBank/DDBJ databases">
        <title>Genomic analysis of 38 Legionella species identifies large and diverse effector repertoires.</title>
        <authorList>
            <person name="Burstein D."/>
            <person name="Amaro F."/>
            <person name="Zusman T."/>
            <person name="Lifshitz Z."/>
            <person name="Cohen O."/>
            <person name="Gilbert J.A."/>
            <person name="Pupko T."/>
            <person name="Shuman H.A."/>
            <person name="Segal G."/>
        </authorList>
    </citation>
    <scope>NUCLEOTIDE SEQUENCE [LARGE SCALE GENOMIC DNA]</scope>
    <source>
        <strain evidence="5 6">Oak Ridge-10</strain>
    </source>
</reference>
<dbReference type="PANTHER" id="PTHR36153">
    <property type="entry name" value="INNER MEMBRANE PROTEIN-RELATED"/>
    <property type="match status" value="1"/>
</dbReference>
<evidence type="ECO:0000313" key="5">
    <source>
        <dbReference type="EMBL" id="KTD38713.1"/>
    </source>
</evidence>
<dbReference type="Pfam" id="PF06744">
    <property type="entry name" value="IcmF_C"/>
    <property type="match status" value="1"/>
</dbReference>
<dbReference type="EMBL" id="LNYP01000024">
    <property type="protein sequence ID" value="KTD38713.1"/>
    <property type="molecule type" value="Genomic_DNA"/>
</dbReference>
<feature type="domain" description="Type VI secretion system component TssM1 N-terminal" evidence="3">
    <location>
        <begin position="79"/>
        <end position="296"/>
    </location>
</feature>
<dbReference type="NCBIfam" id="NF038226">
    <property type="entry name" value="IcmF_IVB"/>
    <property type="match status" value="1"/>
</dbReference>
<evidence type="ECO:0000259" key="4">
    <source>
        <dbReference type="Pfam" id="PF21070"/>
    </source>
</evidence>
<dbReference type="Proteomes" id="UP000054858">
    <property type="component" value="Unassembled WGS sequence"/>
</dbReference>
<protein>
    <submittedName>
        <fullName evidence="5">IcmF</fullName>
    </submittedName>
</protein>
<dbReference type="InterPro" id="IPR053156">
    <property type="entry name" value="T6SS_TssM-like"/>
</dbReference>
<evidence type="ECO:0000259" key="3">
    <source>
        <dbReference type="Pfam" id="PF14331"/>
    </source>
</evidence>
<dbReference type="Pfam" id="PF21070">
    <property type="entry name" value="IcmF_helical"/>
    <property type="match status" value="1"/>
</dbReference>
<dbReference type="InterPro" id="IPR025743">
    <property type="entry name" value="TssM1_N"/>
</dbReference>
<dbReference type="InterPro" id="IPR048677">
    <property type="entry name" value="TssM1_hel"/>
</dbReference>
<dbReference type="InterPro" id="IPR009612">
    <property type="entry name" value="IcmF-rel"/>
</dbReference>
<proteinExistence type="predicted"/>
<accession>A0A0W0X2E8</accession>
<dbReference type="RefSeq" id="WP_035895379.1">
    <property type="nucleotide sequence ID" value="NZ_KV441803.1"/>
</dbReference>
<organism evidence="5 6">
    <name type="scientific">Legionella oakridgensis</name>
    <dbReference type="NCBI Taxonomy" id="29423"/>
    <lineage>
        <taxon>Bacteria</taxon>
        <taxon>Pseudomonadati</taxon>
        <taxon>Pseudomonadota</taxon>
        <taxon>Gammaproteobacteria</taxon>
        <taxon>Legionellales</taxon>
        <taxon>Legionellaceae</taxon>
        <taxon>Legionella</taxon>
    </lineage>
</organism>
<feature type="domain" description="IcmF-related" evidence="2">
    <location>
        <begin position="392"/>
        <end position="634"/>
    </location>
</feature>
<evidence type="ECO:0000259" key="1">
    <source>
        <dbReference type="Pfam" id="PF06744"/>
    </source>
</evidence>
<evidence type="ECO:0000313" key="6">
    <source>
        <dbReference type="Proteomes" id="UP000054858"/>
    </source>
</evidence>
<comment type="caution">
    <text evidence="5">The sequence shown here is derived from an EMBL/GenBank/DDBJ whole genome shotgun (WGS) entry which is preliminary data.</text>
</comment>
<feature type="domain" description="Type VI secretion system IcmF C-terminal" evidence="1">
    <location>
        <begin position="851"/>
        <end position="952"/>
    </location>
</feature>